<reference evidence="1 2" key="1">
    <citation type="submission" date="2012-12" db="EMBL/GenBank/DDBJ databases">
        <title>Genome assembly of Fulvivirga imtechensis AK7.</title>
        <authorList>
            <person name="Nupur N."/>
            <person name="Khatri I."/>
            <person name="Kumar R."/>
            <person name="Subramanian S."/>
            <person name="Pinnaka A."/>
        </authorList>
    </citation>
    <scope>NUCLEOTIDE SEQUENCE [LARGE SCALE GENOMIC DNA]</scope>
    <source>
        <strain evidence="1 2">AK7</strain>
    </source>
</reference>
<evidence type="ECO:0000313" key="1">
    <source>
        <dbReference type="EMBL" id="ELR71969.1"/>
    </source>
</evidence>
<dbReference type="AlphaFoldDB" id="L8JWH6"/>
<name>L8JWH6_9BACT</name>
<protein>
    <submittedName>
        <fullName evidence="1">Uncharacterized protein</fullName>
    </submittedName>
</protein>
<proteinExistence type="predicted"/>
<dbReference type="EMBL" id="AMZN01000029">
    <property type="protein sequence ID" value="ELR71969.1"/>
    <property type="molecule type" value="Genomic_DNA"/>
</dbReference>
<comment type="caution">
    <text evidence="1">The sequence shown here is derived from an EMBL/GenBank/DDBJ whole genome shotgun (WGS) entry which is preliminary data.</text>
</comment>
<dbReference type="Proteomes" id="UP000011135">
    <property type="component" value="Unassembled WGS sequence"/>
</dbReference>
<keyword evidence="2" id="KW-1185">Reference proteome</keyword>
<accession>L8JWH6</accession>
<sequence>MLNIEAVKKSPEDLAPGDFLLSIVGFNCCQGSRIIYVNELHIDQFPK</sequence>
<evidence type="ECO:0000313" key="2">
    <source>
        <dbReference type="Proteomes" id="UP000011135"/>
    </source>
</evidence>
<organism evidence="1 2">
    <name type="scientific">Fulvivirga imtechensis AK7</name>
    <dbReference type="NCBI Taxonomy" id="1237149"/>
    <lineage>
        <taxon>Bacteria</taxon>
        <taxon>Pseudomonadati</taxon>
        <taxon>Bacteroidota</taxon>
        <taxon>Cytophagia</taxon>
        <taxon>Cytophagales</taxon>
        <taxon>Fulvivirgaceae</taxon>
        <taxon>Fulvivirga</taxon>
    </lineage>
</organism>
<gene>
    <name evidence="1" type="ORF">C900_01964</name>
</gene>